<evidence type="ECO:0000313" key="1">
    <source>
        <dbReference type="EMBL" id="KAI4365157.1"/>
    </source>
</evidence>
<dbReference type="EMBL" id="CM042885">
    <property type="protein sequence ID" value="KAI4365157.1"/>
    <property type="molecule type" value="Genomic_DNA"/>
</dbReference>
<gene>
    <name evidence="1" type="ORF">MLD38_021171</name>
</gene>
<proteinExistence type="predicted"/>
<name>A0ACB9QH28_9MYRT</name>
<reference evidence="2" key="1">
    <citation type="journal article" date="2023" name="Front. Plant Sci.">
        <title>Chromosomal-level genome assembly of Melastoma candidum provides insights into trichome evolution.</title>
        <authorList>
            <person name="Zhong Y."/>
            <person name="Wu W."/>
            <person name="Sun C."/>
            <person name="Zou P."/>
            <person name="Liu Y."/>
            <person name="Dai S."/>
            <person name="Zhou R."/>
        </authorList>
    </citation>
    <scope>NUCLEOTIDE SEQUENCE [LARGE SCALE GENOMIC DNA]</scope>
</reference>
<sequence>MILSTTVTCELTYGFLPCTSGLWGELFLVAVYEYLLSVAAQYITSGSNLFFRMFGTGFFGASAFQILGAIPQSAVMLATVISASTDTLKTIAAMNIAMVAGSAIFSLTLVWGSIVAFGSHHLSQPSSSGARSNRVPFSLTGGYGVETDDDTKNIGRIMIVSLVPFLVLQLAKIVNSTAGIRIVVLASLVITLALLATYCIYQIFQPFIQEKRLEYVLSFYRGGSGIRRLLTVNGKPDEDRIKDIFNKIDQNKDSKVSLMELYAFILGIQMEEVGMTTDEFASSIMHFFDVSEDQAISESEFIQGVGKWLSQSKPHTNGSTSGQHTMRLWRRKTEAISEEQQRLLLSQSRADPGKSRDELRVWWNYVKAGFLIAIGTAIAAVLGQPLMESLDEFGTSAGIPSFFVSYVLLPLGMSYRQALAVIASAKKKTVKDVSLTFTEVYNGVFMNNVVGLAIFLLLVYIRDISWDASAEVLVVLLICALMGLIASVSTRFPVWTSIVSFALYPLSLLLLYVLTTVLGWS</sequence>
<protein>
    <submittedName>
        <fullName evidence="1">Uncharacterized protein</fullName>
    </submittedName>
</protein>
<organism evidence="1 2">
    <name type="scientific">Melastoma candidum</name>
    <dbReference type="NCBI Taxonomy" id="119954"/>
    <lineage>
        <taxon>Eukaryota</taxon>
        <taxon>Viridiplantae</taxon>
        <taxon>Streptophyta</taxon>
        <taxon>Embryophyta</taxon>
        <taxon>Tracheophyta</taxon>
        <taxon>Spermatophyta</taxon>
        <taxon>Magnoliopsida</taxon>
        <taxon>eudicotyledons</taxon>
        <taxon>Gunneridae</taxon>
        <taxon>Pentapetalae</taxon>
        <taxon>rosids</taxon>
        <taxon>malvids</taxon>
        <taxon>Myrtales</taxon>
        <taxon>Melastomataceae</taxon>
        <taxon>Melastomatoideae</taxon>
        <taxon>Melastomateae</taxon>
        <taxon>Melastoma</taxon>
    </lineage>
</organism>
<keyword evidence="2" id="KW-1185">Reference proteome</keyword>
<comment type="caution">
    <text evidence="1">The sequence shown here is derived from an EMBL/GenBank/DDBJ whole genome shotgun (WGS) entry which is preliminary data.</text>
</comment>
<dbReference type="Proteomes" id="UP001057402">
    <property type="component" value="Chromosome 6"/>
</dbReference>
<evidence type="ECO:0000313" key="2">
    <source>
        <dbReference type="Proteomes" id="UP001057402"/>
    </source>
</evidence>
<accession>A0ACB9QH28</accession>